<name>A0AA86MWN4_9BACT</name>
<proteinExistence type="predicted"/>
<evidence type="ECO:0000313" key="1">
    <source>
        <dbReference type="EMBL" id="CAI4030264.1"/>
    </source>
</evidence>
<accession>A0AA86MWN4</accession>
<organism evidence="1 2">
    <name type="scientific">Nitrospira tepida</name>
    <dbReference type="NCBI Taxonomy" id="2973512"/>
    <lineage>
        <taxon>Bacteria</taxon>
        <taxon>Pseudomonadati</taxon>
        <taxon>Nitrospirota</taxon>
        <taxon>Nitrospiria</taxon>
        <taxon>Nitrospirales</taxon>
        <taxon>Nitrospiraceae</taxon>
        <taxon>Nitrospira</taxon>
    </lineage>
</organism>
<dbReference type="KEGG" id="nti:DNFV4_00692"/>
<dbReference type="RefSeq" id="WP_289267260.1">
    <property type="nucleotide sequence ID" value="NZ_OX365700.1"/>
</dbReference>
<keyword evidence="2" id="KW-1185">Reference proteome</keyword>
<gene>
    <name evidence="1" type="ORF">DNFV4_00692</name>
</gene>
<sequence length="72" mass="8108">MRDSVHQQGRTSLAVCDCGKLHFRYGMFTIHFAPDEFAAFARDVCGLAAVFSRHLNRNGVSRVVDHDQTTCH</sequence>
<dbReference type="Proteomes" id="UP001179121">
    <property type="component" value="Chromosome"/>
</dbReference>
<evidence type="ECO:0000313" key="2">
    <source>
        <dbReference type="Proteomes" id="UP001179121"/>
    </source>
</evidence>
<reference evidence="1" key="1">
    <citation type="submission" date="2022-10" db="EMBL/GenBank/DDBJ databases">
        <authorList>
            <person name="Koch H."/>
        </authorList>
    </citation>
    <scope>NUCLEOTIDE SEQUENCE</scope>
    <source>
        <strain evidence="1">DNF</strain>
    </source>
</reference>
<protein>
    <submittedName>
        <fullName evidence="1">Uncharacterized protein</fullName>
    </submittedName>
</protein>
<dbReference type="AlphaFoldDB" id="A0AA86MWN4"/>
<dbReference type="EMBL" id="OX365700">
    <property type="protein sequence ID" value="CAI4030264.1"/>
    <property type="molecule type" value="Genomic_DNA"/>
</dbReference>